<organism evidence="1 2">
    <name type="scientific">Gemmobacter lutimaris</name>
    <dbReference type="NCBI Taxonomy" id="2306023"/>
    <lineage>
        <taxon>Bacteria</taxon>
        <taxon>Pseudomonadati</taxon>
        <taxon>Pseudomonadota</taxon>
        <taxon>Alphaproteobacteria</taxon>
        <taxon>Rhodobacterales</taxon>
        <taxon>Paracoccaceae</taxon>
        <taxon>Gemmobacter</taxon>
    </lineage>
</organism>
<dbReference type="EMBL" id="QXXQ01000004">
    <property type="protein sequence ID" value="RID92030.1"/>
    <property type="molecule type" value="Genomic_DNA"/>
</dbReference>
<dbReference type="OrthoDB" id="9795405at2"/>
<dbReference type="Gene3D" id="3.30.300.20">
    <property type="match status" value="1"/>
</dbReference>
<dbReference type="InterPro" id="IPR015946">
    <property type="entry name" value="KH_dom-like_a/b"/>
</dbReference>
<dbReference type="InterPro" id="IPR036102">
    <property type="entry name" value="OsmC/Ohrsf"/>
</dbReference>
<evidence type="ECO:0000313" key="2">
    <source>
        <dbReference type="Proteomes" id="UP000266649"/>
    </source>
</evidence>
<accession>A0A398BVV2</accession>
<sequence length="155" mass="16676">MTHDYTSRIVWTGNRGAGTVSYRGYDRTWDIAVPGKPLVHCSNDPLLGGDRGKMNPEDLLLSALSACHMLWYLHYAAEAGVVVTGYEDTPVGHGEVGAGGAGRFVAATLRPRIQVAAGTDLALAEALHHRIPEVCFVARSVNFPVHHAPEFAVET</sequence>
<dbReference type="RefSeq" id="WP_119134443.1">
    <property type="nucleotide sequence ID" value="NZ_QXXQ01000004.1"/>
</dbReference>
<dbReference type="InterPro" id="IPR003718">
    <property type="entry name" value="OsmC/Ohr_fam"/>
</dbReference>
<dbReference type="SUPFAM" id="SSF82784">
    <property type="entry name" value="OsmC-like"/>
    <property type="match status" value="1"/>
</dbReference>
<name>A0A398BVV2_9RHOB</name>
<comment type="caution">
    <text evidence="1">The sequence shown here is derived from an EMBL/GenBank/DDBJ whole genome shotgun (WGS) entry which is preliminary data.</text>
</comment>
<reference evidence="1 2" key="1">
    <citation type="submission" date="2018-09" db="EMBL/GenBank/DDBJ databases">
        <title>Gemmobacter lutimaris sp. nov., a marine bacterium isolated from tidal flat.</title>
        <authorList>
            <person name="Lee D.W."/>
            <person name="Yoo Y."/>
            <person name="Kim J.-J."/>
            <person name="Kim B.S."/>
        </authorList>
    </citation>
    <scope>NUCLEOTIDE SEQUENCE [LARGE SCALE GENOMIC DNA]</scope>
    <source>
        <strain evidence="1 2">YJ-T1-11</strain>
    </source>
</reference>
<dbReference type="PANTHER" id="PTHR42830:SF2">
    <property type="entry name" value="OSMC_OHR FAMILY PROTEIN"/>
    <property type="match status" value="1"/>
</dbReference>
<dbReference type="PANTHER" id="PTHR42830">
    <property type="entry name" value="OSMOTICALLY INDUCIBLE FAMILY PROTEIN"/>
    <property type="match status" value="1"/>
</dbReference>
<dbReference type="AlphaFoldDB" id="A0A398BVV2"/>
<gene>
    <name evidence="1" type="ORF">D2N39_08925</name>
</gene>
<dbReference type="Proteomes" id="UP000266649">
    <property type="component" value="Unassembled WGS sequence"/>
</dbReference>
<dbReference type="InterPro" id="IPR052707">
    <property type="entry name" value="OsmC_Ohr_Peroxiredoxin"/>
</dbReference>
<proteinExistence type="predicted"/>
<dbReference type="Pfam" id="PF02566">
    <property type="entry name" value="OsmC"/>
    <property type="match status" value="1"/>
</dbReference>
<protein>
    <submittedName>
        <fullName evidence="1">OsmC family peroxiredoxin</fullName>
    </submittedName>
</protein>
<keyword evidence="2" id="KW-1185">Reference proteome</keyword>
<evidence type="ECO:0000313" key="1">
    <source>
        <dbReference type="EMBL" id="RID92030.1"/>
    </source>
</evidence>